<dbReference type="PANTHER" id="PTHR22993">
    <property type="entry name" value="FORMAMIDOPYRIMIDINE-DNA GLYCOSYLASE"/>
    <property type="match status" value="1"/>
</dbReference>
<evidence type="ECO:0000313" key="3">
    <source>
        <dbReference type="EMBL" id="CAH3181390.1"/>
    </source>
</evidence>
<dbReference type="SMART" id="SM00898">
    <property type="entry name" value="Fapy_DNA_glyco"/>
    <property type="match status" value="1"/>
</dbReference>
<name>A0ABN8RRZ2_9CNID</name>
<feature type="domain" description="Formamidopyrimidine-DNA glycosylase catalytic" evidence="2">
    <location>
        <begin position="2"/>
        <end position="131"/>
    </location>
</feature>
<dbReference type="InterPro" id="IPR035937">
    <property type="entry name" value="FPG_N"/>
</dbReference>
<feature type="compositionally biased region" description="Basic and acidic residues" evidence="1">
    <location>
        <begin position="317"/>
        <end position="330"/>
    </location>
</feature>
<dbReference type="PANTHER" id="PTHR22993:SF27">
    <property type="entry name" value="ENDONUCLEASE 8-LIKE 1"/>
    <property type="match status" value="1"/>
</dbReference>
<dbReference type="EMBL" id="CALNXK010000295">
    <property type="protein sequence ID" value="CAH3181390.1"/>
    <property type="molecule type" value="Genomic_DNA"/>
</dbReference>
<accession>A0ABN8RRZ2</accession>
<dbReference type="Proteomes" id="UP001159405">
    <property type="component" value="Unassembled WGS sequence"/>
</dbReference>
<evidence type="ECO:0000313" key="4">
    <source>
        <dbReference type="Proteomes" id="UP001159405"/>
    </source>
</evidence>
<proteinExistence type="predicted"/>
<dbReference type="PROSITE" id="PS51068">
    <property type="entry name" value="FPG_CAT"/>
    <property type="match status" value="1"/>
</dbReference>
<dbReference type="Gene3D" id="1.10.8.50">
    <property type="match status" value="1"/>
</dbReference>
<gene>
    <name evidence="3" type="ORF">PLOB_00024619</name>
</gene>
<dbReference type="InterPro" id="IPR012319">
    <property type="entry name" value="FPG_cat"/>
</dbReference>
<dbReference type="InterPro" id="IPR010979">
    <property type="entry name" value="Ribosomal_uS13-like_H2TH"/>
</dbReference>
<feature type="region of interest" description="Disordered" evidence="1">
    <location>
        <begin position="293"/>
        <end position="392"/>
    </location>
</feature>
<reference evidence="3 4" key="1">
    <citation type="submission" date="2022-05" db="EMBL/GenBank/DDBJ databases">
        <authorList>
            <consortium name="Genoscope - CEA"/>
            <person name="William W."/>
        </authorList>
    </citation>
    <scope>NUCLEOTIDE SEQUENCE [LARGE SCALE GENOMIC DNA]</scope>
</reference>
<dbReference type="Gene3D" id="3.20.190.10">
    <property type="entry name" value="MutM-like, N-terminal"/>
    <property type="match status" value="1"/>
</dbReference>
<evidence type="ECO:0000259" key="2">
    <source>
        <dbReference type="PROSITE" id="PS51068"/>
    </source>
</evidence>
<evidence type="ECO:0000256" key="1">
    <source>
        <dbReference type="SAM" id="MobiDB-lite"/>
    </source>
</evidence>
<organism evidence="3 4">
    <name type="scientific">Porites lobata</name>
    <dbReference type="NCBI Taxonomy" id="104759"/>
    <lineage>
        <taxon>Eukaryota</taxon>
        <taxon>Metazoa</taxon>
        <taxon>Cnidaria</taxon>
        <taxon>Anthozoa</taxon>
        <taxon>Hexacorallia</taxon>
        <taxon>Scleractinia</taxon>
        <taxon>Fungiina</taxon>
        <taxon>Poritidae</taxon>
        <taxon>Porites</taxon>
    </lineage>
</organism>
<dbReference type="SUPFAM" id="SSF81624">
    <property type="entry name" value="N-terminal domain of MutM-like DNA repair proteins"/>
    <property type="match status" value="1"/>
</dbReference>
<dbReference type="SUPFAM" id="SSF57716">
    <property type="entry name" value="Glucocorticoid receptor-like (DNA-binding domain)"/>
    <property type="match status" value="1"/>
</dbReference>
<dbReference type="SUPFAM" id="SSF46946">
    <property type="entry name" value="S13-like H2TH domain"/>
    <property type="match status" value="1"/>
</dbReference>
<sequence>MPEGPELYKNAQMVNRVCKGLVFSGKIMKSAVSTKNPDVSFAAREYSIHAESRGKEMALVLTSLASECKSKVIKQENGRGKERMRILFRFGMSGKFTFGPVKDVHKHAHLNFYTKDKPLMVLSFVDVRRFGRWELTDEWSKNRGPDPMFEYKEFRSNILDSLEDKIFDKPLCEVMHNQKYFNGIGNYLRAEIIFRSGIPPFSCARSALEKLRIKKENDVSEIHNHKKVKLENCLDILDLCNLVPKEVINLPGKGYDPSGNHSDYSGFTKWLQCYYNSEMRNLVDHDGRTMWFKGEAGPMVPKEAKSRGMQKSRKRKTKEENKEQDNDTNIKVELSSPKKPKTKAPPVKTKKKAENSKKKVVKKQCKTKTSVSKKEPVRRSLRIKRARERDGL</sequence>
<comment type="caution">
    <text evidence="3">The sequence shown here is derived from an EMBL/GenBank/DDBJ whole genome shotgun (WGS) entry which is preliminary data.</text>
</comment>
<protein>
    <recommendedName>
        <fullName evidence="2">Formamidopyrimidine-DNA glycosylase catalytic domain-containing protein</fullName>
    </recommendedName>
</protein>
<dbReference type="Pfam" id="PF01149">
    <property type="entry name" value="Fapy_DNA_glyco"/>
    <property type="match status" value="1"/>
</dbReference>
<dbReference type="InterPro" id="IPR015371">
    <property type="entry name" value="Endonuclease-VIII_DNA-bd"/>
</dbReference>
<keyword evidence="4" id="KW-1185">Reference proteome</keyword>
<dbReference type="Pfam" id="PF09292">
    <property type="entry name" value="Neil1-DNA_bind"/>
    <property type="match status" value="1"/>
</dbReference>